<comment type="caution">
    <text evidence="2">The sequence shown here is derived from an EMBL/GenBank/DDBJ whole genome shotgun (WGS) entry which is preliminary data.</text>
</comment>
<dbReference type="Proteomes" id="UP001454036">
    <property type="component" value="Unassembled WGS sequence"/>
</dbReference>
<feature type="compositionally biased region" description="Basic and acidic residues" evidence="1">
    <location>
        <begin position="127"/>
        <end position="143"/>
    </location>
</feature>
<sequence>MEQIEDVQEDHQNSQSSTSSREKNVKEQIMEITCLDSALLGLFVEISAPSYANAVAVNDQQKTGAEGKDQQETKYLQPKQHIAADLQKIEKVTHCETTEANAIIEGVKTSEIVESASKHHTLNMSNQEKEQQNNSIQDKEQQVTEKGSATHGKQENVEDGFTVHNTRN</sequence>
<keyword evidence="3" id="KW-1185">Reference proteome</keyword>
<feature type="region of interest" description="Disordered" evidence="1">
    <location>
        <begin position="121"/>
        <end position="168"/>
    </location>
</feature>
<reference evidence="2 3" key="1">
    <citation type="submission" date="2024-01" db="EMBL/GenBank/DDBJ databases">
        <title>The complete chloroplast genome sequence of Lithospermum erythrorhizon: insights into the phylogenetic relationship among Boraginaceae species and the maternal lineages of purple gromwells.</title>
        <authorList>
            <person name="Okada T."/>
            <person name="Watanabe K."/>
        </authorList>
    </citation>
    <scope>NUCLEOTIDE SEQUENCE [LARGE SCALE GENOMIC DNA]</scope>
</reference>
<evidence type="ECO:0000313" key="3">
    <source>
        <dbReference type="Proteomes" id="UP001454036"/>
    </source>
</evidence>
<feature type="region of interest" description="Disordered" evidence="1">
    <location>
        <begin position="1"/>
        <end position="26"/>
    </location>
</feature>
<name>A0AAV3QQV7_LITER</name>
<evidence type="ECO:0000313" key="2">
    <source>
        <dbReference type="EMBL" id="GAA0166477.1"/>
    </source>
</evidence>
<protein>
    <submittedName>
        <fullName evidence="2">Uncharacterized protein</fullName>
    </submittedName>
</protein>
<accession>A0AAV3QQV7</accession>
<organism evidence="2 3">
    <name type="scientific">Lithospermum erythrorhizon</name>
    <name type="common">Purple gromwell</name>
    <name type="synonym">Lithospermum officinale var. erythrorhizon</name>
    <dbReference type="NCBI Taxonomy" id="34254"/>
    <lineage>
        <taxon>Eukaryota</taxon>
        <taxon>Viridiplantae</taxon>
        <taxon>Streptophyta</taxon>
        <taxon>Embryophyta</taxon>
        <taxon>Tracheophyta</taxon>
        <taxon>Spermatophyta</taxon>
        <taxon>Magnoliopsida</taxon>
        <taxon>eudicotyledons</taxon>
        <taxon>Gunneridae</taxon>
        <taxon>Pentapetalae</taxon>
        <taxon>asterids</taxon>
        <taxon>lamiids</taxon>
        <taxon>Boraginales</taxon>
        <taxon>Boraginaceae</taxon>
        <taxon>Boraginoideae</taxon>
        <taxon>Lithospermeae</taxon>
        <taxon>Lithospermum</taxon>
    </lineage>
</organism>
<evidence type="ECO:0000256" key="1">
    <source>
        <dbReference type="SAM" id="MobiDB-lite"/>
    </source>
</evidence>
<dbReference type="AlphaFoldDB" id="A0AAV3QQV7"/>
<proteinExistence type="predicted"/>
<dbReference type="EMBL" id="BAABME010005736">
    <property type="protein sequence ID" value="GAA0166477.1"/>
    <property type="molecule type" value="Genomic_DNA"/>
</dbReference>
<gene>
    <name evidence="2" type="ORF">LIER_21623</name>
</gene>